<reference evidence="3" key="2">
    <citation type="submission" date="2023-01" db="EMBL/GenBank/DDBJ databases">
        <authorList>
            <person name="Sun Q."/>
            <person name="Evtushenko L."/>
        </authorList>
    </citation>
    <scope>NUCLEOTIDE SEQUENCE</scope>
    <source>
        <strain evidence="3">VKM Ac-1069</strain>
    </source>
</reference>
<feature type="domain" description="Cyclodeaminase/cyclohydrolase" evidence="2">
    <location>
        <begin position="35"/>
        <end position="195"/>
    </location>
</feature>
<evidence type="ECO:0000313" key="3">
    <source>
        <dbReference type="EMBL" id="GLL09727.1"/>
    </source>
</evidence>
<protein>
    <recommendedName>
        <fullName evidence="2">Cyclodeaminase/cyclohydrolase domain-containing protein</fullName>
    </recommendedName>
</protein>
<dbReference type="GO" id="GO:0003824">
    <property type="term" value="F:catalytic activity"/>
    <property type="evidence" value="ECO:0007669"/>
    <property type="project" value="InterPro"/>
</dbReference>
<evidence type="ECO:0000259" key="2">
    <source>
        <dbReference type="Pfam" id="PF04961"/>
    </source>
</evidence>
<dbReference type="InterPro" id="IPR036178">
    <property type="entry name" value="Formintransfe-cycloase-like_sf"/>
</dbReference>
<dbReference type="AlphaFoldDB" id="A0A9W6KYR2"/>
<comment type="caution">
    <text evidence="3">The sequence shown here is derived from an EMBL/GenBank/DDBJ whole genome shotgun (WGS) entry which is preliminary data.</text>
</comment>
<dbReference type="Gene3D" id="1.20.120.680">
    <property type="entry name" value="Formiminotetrahydrofolate cyclodeaminase monomer, up-and-down helical bundle"/>
    <property type="match status" value="1"/>
</dbReference>
<dbReference type="Pfam" id="PF04961">
    <property type="entry name" value="FTCD_C"/>
    <property type="match status" value="1"/>
</dbReference>
<keyword evidence="4" id="KW-1185">Reference proteome</keyword>
<evidence type="ECO:0000256" key="1">
    <source>
        <dbReference type="SAM" id="MobiDB-lite"/>
    </source>
</evidence>
<sequence>MGHSLLLSGAEGDRHPSQYRRRRVAASVSEVRSWSIDAYLARLAARNPSPAGSAVAALNAAQAAALLALVARFRVGRDHPVGEVARSVLGRAEELHDAALGLAEADIGAVDEVAAAYALPRGTEAERARRSAAIADGLLAAAGPPAELVRVGAELVGLCERMAEIGSGALLADVAAAADATAAALSISRTNVEADIAPRRGTAEAEDLAAVVGPVDDLLRRAARVRDDIRRALG</sequence>
<dbReference type="Proteomes" id="UP001143463">
    <property type="component" value="Unassembled WGS sequence"/>
</dbReference>
<proteinExistence type="predicted"/>
<name>A0A9W6KYR2_9PSEU</name>
<accession>A0A9W6KYR2</accession>
<dbReference type="InterPro" id="IPR007044">
    <property type="entry name" value="Cyclodeamin/CycHdrlase"/>
</dbReference>
<feature type="region of interest" description="Disordered" evidence="1">
    <location>
        <begin position="1"/>
        <end position="21"/>
    </location>
</feature>
<dbReference type="EMBL" id="BSFQ01000002">
    <property type="protein sequence ID" value="GLL09727.1"/>
    <property type="molecule type" value="Genomic_DNA"/>
</dbReference>
<gene>
    <name evidence="3" type="ORF">GCM10017577_08670</name>
</gene>
<evidence type="ECO:0000313" key="4">
    <source>
        <dbReference type="Proteomes" id="UP001143463"/>
    </source>
</evidence>
<dbReference type="SUPFAM" id="SSF101262">
    <property type="entry name" value="Methenyltetrahydrofolate cyclohydrolase-like"/>
    <property type="match status" value="1"/>
</dbReference>
<organism evidence="3 4">
    <name type="scientific">Pseudonocardia halophobica</name>
    <dbReference type="NCBI Taxonomy" id="29401"/>
    <lineage>
        <taxon>Bacteria</taxon>
        <taxon>Bacillati</taxon>
        <taxon>Actinomycetota</taxon>
        <taxon>Actinomycetes</taxon>
        <taxon>Pseudonocardiales</taxon>
        <taxon>Pseudonocardiaceae</taxon>
        <taxon>Pseudonocardia</taxon>
    </lineage>
</organism>
<reference evidence="3" key="1">
    <citation type="journal article" date="2014" name="Int. J. Syst. Evol. Microbiol.">
        <title>Complete genome sequence of Corynebacterium casei LMG S-19264T (=DSM 44701T), isolated from a smear-ripened cheese.</title>
        <authorList>
            <consortium name="US DOE Joint Genome Institute (JGI-PGF)"/>
            <person name="Walter F."/>
            <person name="Albersmeier A."/>
            <person name="Kalinowski J."/>
            <person name="Ruckert C."/>
        </authorList>
    </citation>
    <scope>NUCLEOTIDE SEQUENCE</scope>
    <source>
        <strain evidence="3">VKM Ac-1069</strain>
    </source>
</reference>